<proteinExistence type="predicted"/>
<dbReference type="EMBL" id="JABBWM010000004">
    <property type="protein sequence ID" value="KAG2118005.1"/>
    <property type="molecule type" value="Genomic_DNA"/>
</dbReference>
<reference evidence="3" key="1">
    <citation type="journal article" date="2020" name="New Phytol.">
        <title>Comparative genomics reveals dynamic genome evolution in host specialist ectomycorrhizal fungi.</title>
        <authorList>
            <person name="Lofgren L.A."/>
            <person name="Nguyen N.H."/>
            <person name="Vilgalys R."/>
            <person name="Ruytinx J."/>
            <person name="Liao H.L."/>
            <person name="Branco S."/>
            <person name="Kuo A."/>
            <person name="LaButti K."/>
            <person name="Lipzen A."/>
            <person name="Andreopoulos W."/>
            <person name="Pangilinan J."/>
            <person name="Riley R."/>
            <person name="Hundley H."/>
            <person name="Na H."/>
            <person name="Barry K."/>
            <person name="Grigoriev I.V."/>
            <person name="Stajich J.E."/>
            <person name="Kennedy P.G."/>
        </authorList>
    </citation>
    <scope>NUCLEOTIDE SEQUENCE</scope>
    <source>
        <strain evidence="3">FC423</strain>
    </source>
</reference>
<name>A0A9P7FJ59_9AGAM</name>
<accession>A0A9P7FJ59</accession>
<sequence length="255" mass="28905">MSDAVSIRTTRSAPPSYSVALQHSTHEEEEPPRVVPEGPRLVVLAPQVNSSTDTLVGATARDHSANVEARGPFTFSPFGPNAMLLLPHALSSNSRPLYHISISNDCFRPQIYTTTIRRGTEQGQIIAEIQRSILRDDGYRGTVEYIEPRRHKIAYLDDVHSKQSADHEKMRFEWRFNKDMRLMWQTNCAEKKVISVQCTKFGTLKNPPILATFIPTKKKGELQTLDITSEGRPYMDDIIVSCLVTEGRRTTMYDR</sequence>
<feature type="region of interest" description="Disordered" evidence="1">
    <location>
        <begin position="1"/>
        <end position="36"/>
    </location>
</feature>
<evidence type="ECO:0000313" key="3">
    <source>
        <dbReference type="EMBL" id="KAG2118005.1"/>
    </source>
</evidence>
<keyword evidence="4" id="KW-1185">Reference proteome</keyword>
<evidence type="ECO:0000259" key="2">
    <source>
        <dbReference type="Pfam" id="PF20236"/>
    </source>
</evidence>
<dbReference type="GeneID" id="64691116"/>
<evidence type="ECO:0000256" key="1">
    <source>
        <dbReference type="SAM" id="MobiDB-lite"/>
    </source>
</evidence>
<evidence type="ECO:0000313" key="4">
    <source>
        <dbReference type="Proteomes" id="UP000823399"/>
    </source>
</evidence>
<dbReference type="OrthoDB" id="3174721at2759"/>
<comment type="caution">
    <text evidence="3">The sequence shown here is derived from an EMBL/GenBank/DDBJ whole genome shotgun (WGS) entry which is preliminary data.</text>
</comment>
<dbReference type="AlphaFoldDB" id="A0A9P7FJ59"/>
<dbReference type="RefSeq" id="XP_041298522.1">
    <property type="nucleotide sequence ID" value="XM_041428857.1"/>
</dbReference>
<gene>
    <name evidence="3" type="ORF">F5147DRAFT_254694</name>
</gene>
<feature type="domain" description="DUF6593" evidence="2">
    <location>
        <begin position="91"/>
        <end position="249"/>
    </location>
</feature>
<organism evidence="3 4">
    <name type="scientific">Suillus discolor</name>
    <dbReference type="NCBI Taxonomy" id="1912936"/>
    <lineage>
        <taxon>Eukaryota</taxon>
        <taxon>Fungi</taxon>
        <taxon>Dikarya</taxon>
        <taxon>Basidiomycota</taxon>
        <taxon>Agaricomycotina</taxon>
        <taxon>Agaricomycetes</taxon>
        <taxon>Agaricomycetidae</taxon>
        <taxon>Boletales</taxon>
        <taxon>Suillineae</taxon>
        <taxon>Suillaceae</taxon>
        <taxon>Suillus</taxon>
    </lineage>
</organism>
<dbReference type="Proteomes" id="UP000823399">
    <property type="component" value="Unassembled WGS sequence"/>
</dbReference>
<protein>
    <recommendedName>
        <fullName evidence="2">DUF6593 domain-containing protein</fullName>
    </recommendedName>
</protein>
<feature type="compositionally biased region" description="Polar residues" evidence="1">
    <location>
        <begin position="7"/>
        <end position="23"/>
    </location>
</feature>
<dbReference type="Pfam" id="PF20236">
    <property type="entry name" value="DUF6593"/>
    <property type="match status" value="1"/>
</dbReference>
<dbReference type="InterPro" id="IPR046528">
    <property type="entry name" value="DUF6593"/>
</dbReference>